<dbReference type="PANTHER" id="PTHR42893">
    <property type="entry name" value="PROTEIN DETOXIFICATION 44, CHLOROPLASTIC-RELATED"/>
    <property type="match status" value="1"/>
</dbReference>
<keyword evidence="3" id="KW-0813">Transport</keyword>
<accession>A0A9D2CRE0</accession>
<reference evidence="9" key="2">
    <citation type="submission" date="2021-04" db="EMBL/GenBank/DDBJ databases">
        <authorList>
            <person name="Gilroy R."/>
        </authorList>
    </citation>
    <scope>NUCLEOTIDE SEQUENCE</scope>
    <source>
        <strain evidence="9">ChiHjej12B11-9195</strain>
    </source>
</reference>
<evidence type="ECO:0000256" key="1">
    <source>
        <dbReference type="ARBA" id="ARBA00004651"/>
    </source>
</evidence>
<feature type="transmembrane region" description="Helical" evidence="8">
    <location>
        <begin position="168"/>
        <end position="187"/>
    </location>
</feature>
<evidence type="ECO:0000313" key="10">
    <source>
        <dbReference type="Proteomes" id="UP000824134"/>
    </source>
</evidence>
<dbReference type="Pfam" id="PF01554">
    <property type="entry name" value="MatE"/>
    <property type="match status" value="2"/>
</dbReference>
<gene>
    <name evidence="9" type="ORF">H9821_05580</name>
</gene>
<evidence type="ECO:0000256" key="2">
    <source>
        <dbReference type="ARBA" id="ARBA00010199"/>
    </source>
</evidence>
<evidence type="ECO:0000256" key="4">
    <source>
        <dbReference type="ARBA" id="ARBA00022475"/>
    </source>
</evidence>
<sequence>MPSTPSSSPRQPSLNRQILALAVPAFGALIAEPLLALADSAIVGHLGSAPLAGLTLGSTVVQTLVGFMVFLAYSTTPAVARAVGAGDTPSAFAAARNGLWVAAGLGLFFAVLLALTADPLLRALGAGGDVLAPATAYLLPSLAGLPGMLLVLAATGALRGFQDTKTPLYVATTGAALNVPLSWALVYPAGWGVAGSAVATVVVQWGMALVLTYAVVARTRTPGSATSSSGLSARTPGWLPDRAGLAAVFRVGAWLMVRAACLRIALLATVFVVTSQGEKNLAAYQLTMAFFNLLAFALDALAIAAQALLGKEMGAQDLSTRQGQGAVVQLKNRLVRWSLAFGLVTALVCPAVGFGLAWVFTSDPEVQRLFALSLLVLAVGQPLAAYVFILDGVLIGAQDVHYLGLAGLFTLVAYLPVLAGLYVWFGAGADVPAPLAGGTSWGWGGLFDGPTLAYLLLWCSYALWYMGARALTLGLRARRGVWIR</sequence>
<dbReference type="GO" id="GO:0005886">
    <property type="term" value="C:plasma membrane"/>
    <property type="evidence" value="ECO:0007669"/>
    <property type="project" value="UniProtKB-SubCell"/>
</dbReference>
<keyword evidence="5 8" id="KW-0812">Transmembrane</keyword>
<keyword evidence="7 8" id="KW-0472">Membrane</keyword>
<dbReference type="GO" id="GO:0015297">
    <property type="term" value="F:antiporter activity"/>
    <property type="evidence" value="ECO:0007669"/>
    <property type="project" value="InterPro"/>
</dbReference>
<dbReference type="NCBIfam" id="TIGR00797">
    <property type="entry name" value="matE"/>
    <property type="match status" value="1"/>
</dbReference>
<feature type="transmembrane region" description="Helical" evidence="8">
    <location>
        <begin position="366"/>
        <end position="390"/>
    </location>
</feature>
<evidence type="ECO:0000256" key="8">
    <source>
        <dbReference type="SAM" id="Phobius"/>
    </source>
</evidence>
<dbReference type="PANTHER" id="PTHR42893:SF46">
    <property type="entry name" value="PROTEIN DETOXIFICATION 44, CHLOROPLASTIC"/>
    <property type="match status" value="1"/>
</dbReference>
<feature type="transmembrane region" description="Helical" evidence="8">
    <location>
        <begin position="339"/>
        <end position="360"/>
    </location>
</feature>
<evidence type="ECO:0000256" key="7">
    <source>
        <dbReference type="ARBA" id="ARBA00023136"/>
    </source>
</evidence>
<feature type="transmembrane region" description="Helical" evidence="8">
    <location>
        <begin position="402"/>
        <end position="425"/>
    </location>
</feature>
<dbReference type="GO" id="GO:0042910">
    <property type="term" value="F:xenobiotic transmembrane transporter activity"/>
    <property type="evidence" value="ECO:0007669"/>
    <property type="project" value="InterPro"/>
</dbReference>
<keyword evidence="4" id="KW-1003">Cell membrane</keyword>
<dbReference type="EMBL" id="DXCN01000041">
    <property type="protein sequence ID" value="HIY95118.1"/>
    <property type="molecule type" value="Genomic_DNA"/>
</dbReference>
<reference evidence="9" key="1">
    <citation type="journal article" date="2021" name="PeerJ">
        <title>Extensive microbial diversity within the chicken gut microbiome revealed by metagenomics and culture.</title>
        <authorList>
            <person name="Gilroy R."/>
            <person name="Ravi A."/>
            <person name="Getino M."/>
            <person name="Pursley I."/>
            <person name="Horton D.L."/>
            <person name="Alikhan N.F."/>
            <person name="Baker D."/>
            <person name="Gharbi K."/>
            <person name="Hall N."/>
            <person name="Watson M."/>
            <person name="Adriaenssens E.M."/>
            <person name="Foster-Nyarko E."/>
            <person name="Jarju S."/>
            <person name="Secka A."/>
            <person name="Antonio M."/>
            <person name="Oren A."/>
            <person name="Chaudhuri R.R."/>
            <person name="La Ragione R."/>
            <person name="Hildebrand F."/>
            <person name="Pallen M.J."/>
        </authorList>
    </citation>
    <scope>NUCLEOTIDE SEQUENCE</scope>
    <source>
        <strain evidence="9">ChiHjej12B11-9195</strain>
    </source>
</reference>
<comment type="caution">
    <text evidence="9">The sequence shown here is derived from an EMBL/GenBank/DDBJ whole genome shotgun (WGS) entry which is preliminary data.</text>
</comment>
<dbReference type="PIRSF" id="PIRSF006603">
    <property type="entry name" value="DinF"/>
    <property type="match status" value="1"/>
</dbReference>
<comment type="similarity">
    <text evidence="2">Belongs to the multi antimicrobial extrusion (MATE) (TC 2.A.66.1) family.</text>
</comment>
<evidence type="ECO:0000256" key="3">
    <source>
        <dbReference type="ARBA" id="ARBA00022448"/>
    </source>
</evidence>
<feature type="transmembrane region" description="Helical" evidence="8">
    <location>
        <begin position="99"/>
        <end position="117"/>
    </location>
</feature>
<feature type="transmembrane region" description="Helical" evidence="8">
    <location>
        <begin position="193"/>
        <end position="216"/>
    </location>
</feature>
<dbReference type="InterPro" id="IPR044644">
    <property type="entry name" value="DinF-like"/>
</dbReference>
<dbReference type="InterPro" id="IPR002528">
    <property type="entry name" value="MATE_fam"/>
</dbReference>
<dbReference type="AlphaFoldDB" id="A0A9D2CRE0"/>
<feature type="transmembrane region" description="Helical" evidence="8">
    <location>
        <begin position="452"/>
        <end position="475"/>
    </location>
</feature>
<dbReference type="InterPro" id="IPR048279">
    <property type="entry name" value="MdtK-like"/>
</dbReference>
<keyword evidence="6 8" id="KW-1133">Transmembrane helix</keyword>
<organism evidence="9 10">
    <name type="scientific">Candidatus Rothia avicola</name>
    <dbReference type="NCBI Taxonomy" id="2840478"/>
    <lineage>
        <taxon>Bacteria</taxon>
        <taxon>Bacillati</taxon>
        <taxon>Actinomycetota</taxon>
        <taxon>Actinomycetes</taxon>
        <taxon>Micrococcales</taxon>
        <taxon>Micrococcaceae</taxon>
        <taxon>Rothia</taxon>
    </lineage>
</organism>
<comment type="subcellular location">
    <subcellularLocation>
        <location evidence="1">Cell membrane</location>
        <topology evidence="1">Multi-pass membrane protein</topology>
    </subcellularLocation>
</comment>
<evidence type="ECO:0000256" key="6">
    <source>
        <dbReference type="ARBA" id="ARBA00022989"/>
    </source>
</evidence>
<name>A0A9D2CRE0_9MICC</name>
<feature type="transmembrane region" description="Helical" evidence="8">
    <location>
        <begin position="286"/>
        <end position="309"/>
    </location>
</feature>
<feature type="transmembrane region" description="Helical" evidence="8">
    <location>
        <begin position="251"/>
        <end position="274"/>
    </location>
</feature>
<protein>
    <submittedName>
        <fullName evidence="9">MATE family efflux transporter</fullName>
    </submittedName>
</protein>
<evidence type="ECO:0000256" key="5">
    <source>
        <dbReference type="ARBA" id="ARBA00022692"/>
    </source>
</evidence>
<feature type="transmembrane region" description="Helical" evidence="8">
    <location>
        <begin position="137"/>
        <end position="161"/>
    </location>
</feature>
<proteinExistence type="inferred from homology"/>
<dbReference type="Proteomes" id="UP000824134">
    <property type="component" value="Unassembled WGS sequence"/>
</dbReference>
<evidence type="ECO:0000313" key="9">
    <source>
        <dbReference type="EMBL" id="HIY95118.1"/>
    </source>
</evidence>